<keyword evidence="2 7" id="KW-1003">Cell membrane</keyword>
<name>A0ABM1S9N6_LIMPO</name>
<evidence type="ECO:0000256" key="6">
    <source>
        <dbReference type="ARBA" id="ARBA00025718"/>
    </source>
</evidence>
<feature type="transmembrane region" description="Helical" evidence="9">
    <location>
        <begin position="185"/>
        <end position="204"/>
    </location>
</feature>
<keyword evidence="4 9" id="KW-1133">Transmembrane helix</keyword>
<evidence type="ECO:0000256" key="9">
    <source>
        <dbReference type="SAM" id="Phobius"/>
    </source>
</evidence>
<evidence type="ECO:0000256" key="8">
    <source>
        <dbReference type="SAM" id="MobiDB-lite"/>
    </source>
</evidence>
<accession>A0ABM1S9N6</accession>
<comment type="subcellular location">
    <subcellularLocation>
        <location evidence="1">Cell membrane</location>
        <topology evidence="1">Multi-pass membrane protein</topology>
    </subcellularLocation>
</comment>
<feature type="compositionally biased region" description="Basic residues" evidence="8">
    <location>
        <begin position="53"/>
        <end position="68"/>
    </location>
</feature>
<organism evidence="10 12">
    <name type="scientific">Limulus polyphemus</name>
    <name type="common">Atlantic horseshoe crab</name>
    <dbReference type="NCBI Taxonomy" id="6850"/>
    <lineage>
        <taxon>Eukaryota</taxon>
        <taxon>Metazoa</taxon>
        <taxon>Ecdysozoa</taxon>
        <taxon>Arthropoda</taxon>
        <taxon>Chelicerata</taxon>
        <taxon>Merostomata</taxon>
        <taxon>Xiphosura</taxon>
        <taxon>Limulidae</taxon>
        <taxon>Limulus</taxon>
    </lineage>
</organism>
<dbReference type="Proteomes" id="UP000694941">
    <property type="component" value="Unplaced"/>
</dbReference>
<evidence type="ECO:0000256" key="5">
    <source>
        <dbReference type="ARBA" id="ARBA00023136"/>
    </source>
</evidence>
<feature type="transmembrane region" description="Helical" evidence="9">
    <location>
        <begin position="146"/>
        <end position="165"/>
    </location>
</feature>
<dbReference type="Pfam" id="PF06638">
    <property type="entry name" value="Strabismus"/>
    <property type="match status" value="1"/>
</dbReference>
<evidence type="ECO:0000313" key="12">
    <source>
        <dbReference type="RefSeq" id="XP_022240341.1"/>
    </source>
</evidence>
<evidence type="ECO:0000313" key="11">
    <source>
        <dbReference type="RefSeq" id="XP_022240340.1"/>
    </source>
</evidence>
<feature type="region of interest" description="Disordered" evidence="8">
    <location>
        <begin position="39"/>
        <end position="77"/>
    </location>
</feature>
<evidence type="ECO:0000256" key="1">
    <source>
        <dbReference type="ARBA" id="ARBA00004651"/>
    </source>
</evidence>
<dbReference type="PANTHER" id="PTHR20886">
    <property type="entry name" value="VANG-LIKE PROTEIN"/>
    <property type="match status" value="1"/>
</dbReference>
<dbReference type="RefSeq" id="XP_022240341.1">
    <property type="nucleotide sequence ID" value="XM_022384633.1"/>
</dbReference>
<gene>
    <name evidence="11 12" type="primary">LOC106458420</name>
</gene>
<dbReference type="RefSeq" id="XP_022240340.1">
    <property type="nucleotide sequence ID" value="XM_022384632.1"/>
</dbReference>
<proteinExistence type="inferred from homology"/>
<evidence type="ECO:0000256" key="2">
    <source>
        <dbReference type="ARBA" id="ARBA00022475"/>
    </source>
</evidence>
<dbReference type="PIRSF" id="PIRSF007991">
    <property type="entry name" value="Strabismus"/>
    <property type="match status" value="1"/>
</dbReference>
<protein>
    <recommendedName>
        <fullName evidence="7">Vang-like protein</fullName>
    </recommendedName>
</protein>
<comment type="similarity">
    <text evidence="6 7">Belongs to the Vang family.</text>
</comment>
<evidence type="ECO:0000313" key="10">
    <source>
        <dbReference type="Proteomes" id="UP000694941"/>
    </source>
</evidence>
<feature type="transmembrane region" description="Helical" evidence="9">
    <location>
        <begin position="256"/>
        <end position="278"/>
    </location>
</feature>
<evidence type="ECO:0000256" key="3">
    <source>
        <dbReference type="ARBA" id="ARBA00022692"/>
    </source>
</evidence>
<dbReference type="GeneID" id="106458420"/>
<sequence length="558" mass="64206">MSFWLGDNSIGSGIQLPTYRVTTENESIKSVYSDHSSRLRCSRGHGVAPSNYHTHRSRSPRHSHRSKKISQSISENKALERSGISRCNDEIIEVQILPQDDNWGDNTTAVTGNSSNHSMSIENLYKMGGDWDEGWIFKCQMWTGSFIAILLFFCSFISPLLMVVLPKLDFFDWKVQKCGPECDGLLISLTFKLIILLFGTWAVFLRRPKATMPRIFIFRAFVLALVLVFTFSYWLFYSVRIAEKRNNDHEVAYHSIVLFAVSLVDTLLFVHYLAVIFIEVRHLQPQYFVKIVRSPDGESHCYNMGQFSIQRAAVWVLERYYQDFSLYNPYLETLPSKSHKLSYGLKVYNVDGVDNSSVLSNSMAIPTGNGRRRESSHNDRFYNEQEYDRRVKKRRARLITAVEEAFTHIKRLRDEPGPAIPMDPTEAAQSIFPSMARALQKYLRITRQQPRHSMQAILDHLALCLSHDLSPRTFLEKYITESPILQSDKEQKPVQKWALVCGTLLSRAVEAGCVFMLRQNDVSLLVTVHQLPHFNIIEEIIDPKTNKFVLRLSSETSV</sequence>
<evidence type="ECO:0000256" key="4">
    <source>
        <dbReference type="ARBA" id="ARBA00022989"/>
    </source>
</evidence>
<keyword evidence="10" id="KW-1185">Reference proteome</keyword>
<reference evidence="11 12" key="1">
    <citation type="submission" date="2025-05" db="UniProtKB">
        <authorList>
            <consortium name="RefSeq"/>
        </authorList>
    </citation>
    <scope>IDENTIFICATION</scope>
    <source>
        <tissue evidence="11 12">Muscle</tissue>
    </source>
</reference>
<keyword evidence="5 7" id="KW-0472">Membrane</keyword>
<evidence type="ECO:0000256" key="7">
    <source>
        <dbReference type="PIRNR" id="PIRNR007991"/>
    </source>
</evidence>
<feature type="transmembrane region" description="Helical" evidence="9">
    <location>
        <begin position="216"/>
        <end position="236"/>
    </location>
</feature>
<dbReference type="InterPro" id="IPR009539">
    <property type="entry name" value="VANGL"/>
</dbReference>
<keyword evidence="3 9" id="KW-0812">Transmembrane</keyword>